<accession>A0A2B7Y4D5</accession>
<dbReference type="AlphaFoldDB" id="A0A2B7Y4D5"/>
<dbReference type="PANTHER" id="PTHR14503:SF4">
    <property type="entry name" value="LARGE RIBOSOMAL SUBUNIT PROTEIN BL34M"/>
    <property type="match status" value="1"/>
</dbReference>
<dbReference type="OrthoDB" id="431691at2759"/>
<evidence type="ECO:0000256" key="2">
    <source>
        <dbReference type="ARBA" id="ARBA00022980"/>
    </source>
</evidence>
<dbReference type="PANTHER" id="PTHR14503">
    <property type="entry name" value="MITOCHONDRIAL RIBOSOMAL PROTEIN 34 FAMILY MEMBER"/>
    <property type="match status" value="1"/>
</dbReference>
<dbReference type="HAMAP" id="MF_00391">
    <property type="entry name" value="Ribosomal_bL34"/>
    <property type="match status" value="1"/>
</dbReference>
<dbReference type="Proteomes" id="UP000223968">
    <property type="component" value="Unassembled WGS sequence"/>
</dbReference>
<evidence type="ECO:0000256" key="5">
    <source>
        <dbReference type="SAM" id="MobiDB-lite"/>
    </source>
</evidence>
<protein>
    <recommendedName>
        <fullName evidence="4">Large ribosomal subunit protein bL34m</fullName>
    </recommendedName>
</protein>
<dbReference type="STRING" id="1447875.A0A2B7Y4D5"/>
<keyword evidence="2 6" id="KW-0689">Ribosomal protein</keyword>
<dbReference type="FunFam" id="1.10.287.3980:FF:000001">
    <property type="entry name" value="Mitochondrial ribosomal protein L34"/>
    <property type="match status" value="1"/>
</dbReference>
<dbReference type="InterPro" id="IPR000271">
    <property type="entry name" value="Ribosomal_bL34"/>
</dbReference>
<sequence length="155" mass="17169">MSCLHCPRAATSLFSAKSILETLPRQTPSSLLSKSQSRSFSHLLSQQRRLPAHSQPTTSPQPSLFRLSLQQQQPTVTTITAQSTNIPSLPSALTSTVGSTRQFSASAALGGKRDTYNPSRRVQKRRHGFLARLKSPTGRKILARRRAKGRKYLSW</sequence>
<feature type="compositionally biased region" description="Low complexity" evidence="5">
    <location>
        <begin position="29"/>
        <end position="49"/>
    </location>
</feature>
<dbReference type="GO" id="GO:0003735">
    <property type="term" value="F:structural constituent of ribosome"/>
    <property type="evidence" value="ECO:0007669"/>
    <property type="project" value="InterPro"/>
</dbReference>
<evidence type="ECO:0000313" key="7">
    <source>
        <dbReference type="Proteomes" id="UP000223968"/>
    </source>
</evidence>
<dbReference type="NCBIfam" id="TIGR01030">
    <property type="entry name" value="rpmH_bact"/>
    <property type="match status" value="1"/>
</dbReference>
<evidence type="ECO:0000256" key="4">
    <source>
        <dbReference type="ARBA" id="ARBA00035274"/>
    </source>
</evidence>
<comment type="caution">
    <text evidence="6">The sequence shown here is derived from an EMBL/GenBank/DDBJ whole genome shotgun (WGS) entry which is preliminary data.</text>
</comment>
<keyword evidence="3" id="KW-0687">Ribonucleoprotein</keyword>
<proteinExistence type="inferred from homology"/>
<dbReference type="GO" id="GO:0005762">
    <property type="term" value="C:mitochondrial large ribosomal subunit"/>
    <property type="evidence" value="ECO:0007669"/>
    <property type="project" value="TreeGrafter"/>
</dbReference>
<dbReference type="EMBL" id="PDNB01000023">
    <property type="protein sequence ID" value="PGH15702.1"/>
    <property type="molecule type" value="Genomic_DNA"/>
</dbReference>
<dbReference type="Pfam" id="PF00468">
    <property type="entry name" value="Ribosomal_L34"/>
    <property type="match status" value="1"/>
</dbReference>
<feature type="region of interest" description="Disordered" evidence="5">
    <location>
        <begin position="27"/>
        <end position="62"/>
    </location>
</feature>
<comment type="similarity">
    <text evidence="1">Belongs to the bacterial ribosomal protein bL34 family.</text>
</comment>
<dbReference type="GO" id="GO:0006412">
    <property type="term" value="P:translation"/>
    <property type="evidence" value="ECO:0007669"/>
    <property type="project" value="InterPro"/>
</dbReference>
<reference evidence="6 7" key="1">
    <citation type="submission" date="2017-10" db="EMBL/GenBank/DDBJ databases">
        <title>Comparative genomics in systemic dimorphic fungi from Ajellomycetaceae.</title>
        <authorList>
            <person name="Munoz J.F."/>
            <person name="Mcewen J.G."/>
            <person name="Clay O.K."/>
            <person name="Cuomo C.A."/>
        </authorList>
    </citation>
    <scope>NUCLEOTIDE SEQUENCE [LARGE SCALE GENOMIC DNA]</scope>
    <source>
        <strain evidence="6 7">UAMH5409</strain>
    </source>
</reference>
<gene>
    <name evidence="6" type="ORF">AJ79_02296</name>
</gene>
<evidence type="ECO:0000313" key="6">
    <source>
        <dbReference type="EMBL" id="PGH15702.1"/>
    </source>
</evidence>
<evidence type="ECO:0000256" key="3">
    <source>
        <dbReference type="ARBA" id="ARBA00023274"/>
    </source>
</evidence>
<organism evidence="6 7">
    <name type="scientific">Helicocarpus griseus UAMH5409</name>
    <dbReference type="NCBI Taxonomy" id="1447875"/>
    <lineage>
        <taxon>Eukaryota</taxon>
        <taxon>Fungi</taxon>
        <taxon>Dikarya</taxon>
        <taxon>Ascomycota</taxon>
        <taxon>Pezizomycotina</taxon>
        <taxon>Eurotiomycetes</taxon>
        <taxon>Eurotiomycetidae</taxon>
        <taxon>Onygenales</taxon>
        <taxon>Ajellomycetaceae</taxon>
        <taxon>Helicocarpus</taxon>
    </lineage>
</organism>
<dbReference type="Gene3D" id="1.10.287.3980">
    <property type="match status" value="1"/>
</dbReference>
<keyword evidence="7" id="KW-1185">Reference proteome</keyword>
<evidence type="ECO:0000256" key="1">
    <source>
        <dbReference type="ARBA" id="ARBA00010111"/>
    </source>
</evidence>
<name>A0A2B7Y4D5_9EURO</name>